<feature type="transmembrane region" description="Helical" evidence="8">
    <location>
        <begin position="109"/>
        <end position="134"/>
    </location>
</feature>
<feature type="domain" description="Glycoside hydrolase family 5" evidence="9">
    <location>
        <begin position="385"/>
        <end position="714"/>
    </location>
</feature>
<keyword evidence="11" id="KW-1185">Reference proteome</keyword>
<keyword evidence="8" id="KW-0472">Membrane</keyword>
<feature type="transmembrane region" description="Helical" evidence="8">
    <location>
        <begin position="217"/>
        <end position="235"/>
    </location>
</feature>
<dbReference type="EC" id="3.2.1.-" evidence="10"/>
<dbReference type="Gene3D" id="3.20.20.80">
    <property type="entry name" value="Glycosidases"/>
    <property type="match status" value="1"/>
</dbReference>
<evidence type="ECO:0000313" key="11">
    <source>
        <dbReference type="Proteomes" id="UP001595872"/>
    </source>
</evidence>
<comment type="caution">
    <text evidence="10">The sequence shown here is derived from an EMBL/GenBank/DDBJ whole genome shotgun (WGS) entry which is preliminary data.</text>
</comment>
<evidence type="ECO:0000256" key="2">
    <source>
        <dbReference type="ARBA" id="ARBA00022801"/>
    </source>
</evidence>
<accession>A0ABV9TSF2</accession>
<keyword evidence="2 10" id="KW-0378">Hydrolase</keyword>
<dbReference type="SUPFAM" id="SSF51445">
    <property type="entry name" value="(Trans)glycosidases"/>
    <property type="match status" value="1"/>
</dbReference>
<dbReference type="PANTHER" id="PTHR31297">
    <property type="entry name" value="GLUCAN ENDO-1,6-BETA-GLUCOSIDASE B"/>
    <property type="match status" value="1"/>
</dbReference>
<dbReference type="Proteomes" id="UP001595872">
    <property type="component" value="Unassembled WGS sequence"/>
</dbReference>
<keyword evidence="5 10" id="KW-0326">Glycosidase</keyword>
<name>A0ABV9TSF2_9ACTN</name>
<dbReference type="Pfam" id="PF00150">
    <property type="entry name" value="Cellulase"/>
    <property type="match status" value="1"/>
</dbReference>
<dbReference type="PANTHER" id="PTHR31297:SF41">
    <property type="entry name" value="ENDOGLUCANASE, PUTATIVE (AFU_ORTHOLOGUE AFUA_5G01830)-RELATED"/>
    <property type="match status" value="1"/>
</dbReference>
<keyword evidence="8" id="KW-1133">Transmembrane helix</keyword>
<dbReference type="GO" id="GO:0016798">
    <property type="term" value="F:hydrolase activity, acting on glycosyl bonds"/>
    <property type="evidence" value="ECO:0007669"/>
    <property type="project" value="UniProtKB-KW"/>
</dbReference>
<organism evidence="10 11">
    <name type="scientific">Actinomadura gamaensis</name>
    <dbReference type="NCBI Taxonomy" id="1763541"/>
    <lineage>
        <taxon>Bacteria</taxon>
        <taxon>Bacillati</taxon>
        <taxon>Actinomycetota</taxon>
        <taxon>Actinomycetes</taxon>
        <taxon>Streptosporangiales</taxon>
        <taxon>Thermomonosporaceae</taxon>
        <taxon>Actinomadura</taxon>
    </lineage>
</organism>
<dbReference type="EMBL" id="JBHSIT010000001">
    <property type="protein sequence ID" value="MFC4906383.1"/>
    <property type="molecule type" value="Genomic_DNA"/>
</dbReference>
<proteinExistence type="inferred from homology"/>
<evidence type="ECO:0000259" key="9">
    <source>
        <dbReference type="Pfam" id="PF00150"/>
    </source>
</evidence>
<keyword evidence="4" id="KW-0119">Carbohydrate metabolism</keyword>
<keyword evidence="6" id="KW-0624">Polysaccharide degradation</keyword>
<keyword evidence="3" id="KW-0136">Cellulose degradation</keyword>
<feature type="transmembrane region" description="Helical" evidence="8">
    <location>
        <begin position="45"/>
        <end position="68"/>
    </location>
</feature>
<keyword evidence="8" id="KW-0812">Transmembrane</keyword>
<reference evidence="11" key="1">
    <citation type="journal article" date="2019" name="Int. J. Syst. Evol. Microbiol.">
        <title>The Global Catalogue of Microorganisms (GCM) 10K type strain sequencing project: providing services to taxonomists for standard genome sequencing and annotation.</title>
        <authorList>
            <consortium name="The Broad Institute Genomics Platform"/>
            <consortium name="The Broad Institute Genome Sequencing Center for Infectious Disease"/>
            <person name="Wu L."/>
            <person name="Ma J."/>
        </authorList>
    </citation>
    <scope>NUCLEOTIDE SEQUENCE [LARGE SCALE GENOMIC DNA]</scope>
    <source>
        <strain evidence="11">KLKA75</strain>
    </source>
</reference>
<sequence length="830" mass="88532">MASRRLPFLTAGVLAAAVVLGALLDPVGFFALYGVPGDLTPRTRWQFAPLAVYLPLLLCGTAWVTHVYAAGGRRGRFGAVWAGTVLVVLVARAATTLVATFPWFGVPDIVWATSYTVPTAVLYALLPAATAVGLPSRRGGALSIRHDSSGADVPGEPRVTRQVGRGGTRGSGVTSARVALIVGLAVIASSPWVSSHWSRDLPDWVPAMAPHAHGKSLPTGLPCGLLVLLLALFSAHRVCMRRARSEAAVFLGGWVATLWAGAAFGAVQTLALVGEDGLGSLLQTPASLYVRVCEGVSLGVMIGWLTGLVTLAFAVSARPFAVRAPRMSARERERFTAFITLCELMLLLVVAGQDGSDTSAPSVAPAREGLSPLRAVRGEHPRIVDAAGRQVLLRGVNVNQLVDFHAGRPGFPATRPLGEDDFRQMAALGFDVVRLGVSWSKIEPAPGRYDPSYLGRIDQAVAWARRNGLYTVIDMHQDGWNAEPTPPGTSCPAGTSPMDGYDGAPEWATVTDGAPRCQFTGRDISPAGDRAFTNFYYDRDGVQSRLVDAWGMLAARFGSDPSVAGFDPLNEPGFGEQAPVTSSLLLGRFYDRVLRRIRTSETRPHLFFAEPSILWSGAGFDAMPRGSFADDPDVVFAPHLYAESITMDASLGLPPVTTIEHGFTLASRTARNLPVWSGEWGYWGPERTVQNKIRRYAVQEDRHLIGGAFWVWKQACGDPQNGTEPIGGGLNKVDCATGEDLPRDPVAVRALSRAYPRAAPGVLTHLSHPGDRGLHLTGVATGPAPLDVWFPGPTRPVVETQGIKAVEIHPVPGGWRLTAHPTGRYALTAG</sequence>
<evidence type="ECO:0000256" key="8">
    <source>
        <dbReference type="SAM" id="Phobius"/>
    </source>
</evidence>
<dbReference type="InterPro" id="IPR001547">
    <property type="entry name" value="Glyco_hydro_5"/>
</dbReference>
<comment type="similarity">
    <text evidence="1">Belongs to the glycosyl hydrolase 5 (cellulase A) family.</text>
</comment>
<feature type="transmembrane region" description="Helical" evidence="8">
    <location>
        <begin position="335"/>
        <end position="352"/>
    </location>
</feature>
<evidence type="ECO:0000256" key="1">
    <source>
        <dbReference type="ARBA" id="ARBA00005641"/>
    </source>
</evidence>
<feature type="transmembrane region" description="Helical" evidence="8">
    <location>
        <begin position="178"/>
        <end position="197"/>
    </location>
</feature>
<evidence type="ECO:0000313" key="10">
    <source>
        <dbReference type="EMBL" id="MFC4906383.1"/>
    </source>
</evidence>
<feature type="transmembrane region" description="Helical" evidence="8">
    <location>
        <begin position="247"/>
        <end position="268"/>
    </location>
</feature>
<dbReference type="InterPro" id="IPR017853">
    <property type="entry name" value="GH"/>
</dbReference>
<feature type="region of interest" description="Disordered" evidence="7">
    <location>
        <begin position="145"/>
        <end position="170"/>
    </location>
</feature>
<evidence type="ECO:0000256" key="7">
    <source>
        <dbReference type="SAM" id="MobiDB-lite"/>
    </source>
</evidence>
<evidence type="ECO:0000256" key="6">
    <source>
        <dbReference type="ARBA" id="ARBA00023326"/>
    </source>
</evidence>
<dbReference type="InterPro" id="IPR050386">
    <property type="entry name" value="Glycosyl_hydrolase_5"/>
</dbReference>
<evidence type="ECO:0000256" key="3">
    <source>
        <dbReference type="ARBA" id="ARBA00023001"/>
    </source>
</evidence>
<gene>
    <name evidence="10" type="ORF">ACFPCY_03550</name>
</gene>
<evidence type="ECO:0000256" key="4">
    <source>
        <dbReference type="ARBA" id="ARBA00023277"/>
    </source>
</evidence>
<protein>
    <submittedName>
        <fullName evidence="10">Glycoside hydrolase family 5 protein</fullName>
        <ecNumber evidence="10">3.2.1.-</ecNumber>
    </submittedName>
</protein>
<dbReference type="RefSeq" id="WP_378252086.1">
    <property type="nucleotide sequence ID" value="NZ_JBHSIT010000001.1"/>
</dbReference>
<feature type="transmembrane region" description="Helical" evidence="8">
    <location>
        <begin position="288"/>
        <end position="314"/>
    </location>
</feature>
<feature type="transmembrane region" description="Helical" evidence="8">
    <location>
        <begin position="80"/>
        <end position="103"/>
    </location>
</feature>
<evidence type="ECO:0000256" key="5">
    <source>
        <dbReference type="ARBA" id="ARBA00023295"/>
    </source>
</evidence>